<dbReference type="AlphaFoldDB" id="A0A2T4IE59"/>
<keyword evidence="2" id="KW-0238">DNA-binding</keyword>
<comment type="caution">
    <text evidence="5">The sequence shown here is derived from an EMBL/GenBank/DDBJ whole genome shotgun (WGS) entry which is preliminary data.</text>
</comment>
<sequence length="118" mass="13309">MEELNKVFESVAEYFGLLAEPTRLKILHCLCNGELAVNEVVEAVGLTQANASRHLNLLYRARVVDRRREGSQVFYRIVDPNFTDLCRTVCVSIASRSETSMPRRESLLRLEQDLGGGP</sequence>
<gene>
    <name evidence="5" type="ORF">C8261_10760</name>
</gene>
<dbReference type="Gene3D" id="1.10.10.10">
    <property type="entry name" value="Winged helix-like DNA-binding domain superfamily/Winged helix DNA-binding domain"/>
    <property type="match status" value="1"/>
</dbReference>
<dbReference type="InterPro" id="IPR001845">
    <property type="entry name" value="HTH_ArsR_DNA-bd_dom"/>
</dbReference>
<evidence type="ECO:0000259" key="4">
    <source>
        <dbReference type="PROSITE" id="PS50987"/>
    </source>
</evidence>
<dbReference type="SMART" id="SM00418">
    <property type="entry name" value="HTH_ARSR"/>
    <property type="match status" value="1"/>
</dbReference>
<dbReference type="RefSeq" id="WP_107493715.1">
    <property type="nucleotide sequence ID" value="NZ_PZKC01000008.1"/>
</dbReference>
<name>A0A2T4IE59_9RHOO</name>
<evidence type="ECO:0000256" key="3">
    <source>
        <dbReference type="ARBA" id="ARBA00023163"/>
    </source>
</evidence>
<reference evidence="5 6" key="2">
    <citation type="submission" date="2018-04" db="EMBL/GenBank/DDBJ databases">
        <title>Thauera lacus sp. nov., isolated from an saline lake in Inner Mongolia, China.</title>
        <authorList>
            <person name="Liang Q.-Y."/>
        </authorList>
    </citation>
    <scope>NUCLEOTIDE SEQUENCE [LARGE SCALE GENOMIC DNA]</scope>
    <source>
        <strain evidence="5 6">D20</strain>
    </source>
</reference>
<feature type="domain" description="HTH arsR-type" evidence="4">
    <location>
        <begin position="4"/>
        <end position="97"/>
    </location>
</feature>
<organism evidence="5 6">
    <name type="scientific">Pseudothauera lacus</name>
    <dbReference type="NCBI Taxonomy" id="2136175"/>
    <lineage>
        <taxon>Bacteria</taxon>
        <taxon>Pseudomonadati</taxon>
        <taxon>Pseudomonadota</taxon>
        <taxon>Betaproteobacteria</taxon>
        <taxon>Rhodocyclales</taxon>
        <taxon>Zoogloeaceae</taxon>
        <taxon>Pseudothauera</taxon>
    </lineage>
</organism>
<dbReference type="PANTHER" id="PTHR43132:SF9">
    <property type="entry name" value="ARSR FAMILY TRANSCRIPTIONAL REGULATORY PROTEIN"/>
    <property type="match status" value="1"/>
</dbReference>
<dbReference type="PROSITE" id="PS50987">
    <property type="entry name" value="HTH_ARSR_2"/>
    <property type="match status" value="1"/>
</dbReference>
<dbReference type="InterPro" id="IPR051011">
    <property type="entry name" value="Metal_resp_trans_reg"/>
</dbReference>
<dbReference type="PANTHER" id="PTHR43132">
    <property type="entry name" value="ARSENICAL RESISTANCE OPERON REPRESSOR ARSR-RELATED"/>
    <property type="match status" value="1"/>
</dbReference>
<evidence type="ECO:0000313" key="5">
    <source>
        <dbReference type="EMBL" id="PTD96055.1"/>
    </source>
</evidence>
<reference evidence="5 6" key="1">
    <citation type="submission" date="2018-03" db="EMBL/GenBank/DDBJ databases">
        <authorList>
            <person name="Keele B.F."/>
        </authorList>
    </citation>
    <scope>NUCLEOTIDE SEQUENCE [LARGE SCALE GENOMIC DNA]</scope>
    <source>
        <strain evidence="5 6">D20</strain>
    </source>
</reference>
<dbReference type="GO" id="GO:0003700">
    <property type="term" value="F:DNA-binding transcription factor activity"/>
    <property type="evidence" value="ECO:0007669"/>
    <property type="project" value="InterPro"/>
</dbReference>
<keyword evidence="1" id="KW-0805">Transcription regulation</keyword>
<dbReference type="Pfam" id="PF01022">
    <property type="entry name" value="HTH_5"/>
    <property type="match status" value="1"/>
</dbReference>
<dbReference type="Proteomes" id="UP000241193">
    <property type="component" value="Unassembled WGS sequence"/>
</dbReference>
<dbReference type="InterPro" id="IPR036390">
    <property type="entry name" value="WH_DNA-bd_sf"/>
</dbReference>
<evidence type="ECO:0000313" key="6">
    <source>
        <dbReference type="Proteomes" id="UP000241193"/>
    </source>
</evidence>
<protein>
    <submittedName>
        <fullName evidence="5">Transcriptional regulator</fullName>
    </submittedName>
</protein>
<dbReference type="SUPFAM" id="SSF46785">
    <property type="entry name" value="Winged helix' DNA-binding domain"/>
    <property type="match status" value="1"/>
</dbReference>
<dbReference type="GO" id="GO:0003677">
    <property type="term" value="F:DNA binding"/>
    <property type="evidence" value="ECO:0007669"/>
    <property type="project" value="UniProtKB-KW"/>
</dbReference>
<evidence type="ECO:0000256" key="1">
    <source>
        <dbReference type="ARBA" id="ARBA00023015"/>
    </source>
</evidence>
<dbReference type="InterPro" id="IPR011991">
    <property type="entry name" value="ArsR-like_HTH"/>
</dbReference>
<dbReference type="PRINTS" id="PR00778">
    <property type="entry name" value="HTHARSR"/>
</dbReference>
<keyword evidence="6" id="KW-1185">Reference proteome</keyword>
<proteinExistence type="predicted"/>
<accession>A0A2T4IE59</accession>
<evidence type="ECO:0000256" key="2">
    <source>
        <dbReference type="ARBA" id="ARBA00023125"/>
    </source>
</evidence>
<dbReference type="CDD" id="cd00090">
    <property type="entry name" value="HTH_ARSR"/>
    <property type="match status" value="1"/>
</dbReference>
<keyword evidence="3" id="KW-0804">Transcription</keyword>
<dbReference type="OrthoDB" id="5296924at2"/>
<dbReference type="NCBIfam" id="NF033788">
    <property type="entry name" value="HTH_metalloreg"/>
    <property type="match status" value="1"/>
</dbReference>
<dbReference type="EMBL" id="PZKC01000008">
    <property type="protein sequence ID" value="PTD96055.1"/>
    <property type="molecule type" value="Genomic_DNA"/>
</dbReference>
<dbReference type="InterPro" id="IPR036388">
    <property type="entry name" value="WH-like_DNA-bd_sf"/>
</dbReference>